<evidence type="ECO:0000256" key="5">
    <source>
        <dbReference type="ARBA" id="ARBA00022741"/>
    </source>
</evidence>
<evidence type="ECO:0000313" key="10">
    <source>
        <dbReference type="EMBL" id="NMD87090.1"/>
    </source>
</evidence>
<dbReference type="GO" id="GO:0003723">
    <property type="term" value="F:RNA binding"/>
    <property type="evidence" value="ECO:0007669"/>
    <property type="project" value="InterPro"/>
</dbReference>
<evidence type="ECO:0000313" key="13">
    <source>
        <dbReference type="Proteomes" id="UP000576225"/>
    </source>
</evidence>
<dbReference type="InterPro" id="IPR001048">
    <property type="entry name" value="Asp/Glu/Uridylate_kinase"/>
</dbReference>
<dbReference type="Pfam" id="PF00696">
    <property type="entry name" value="AA_kinase"/>
    <property type="match status" value="1"/>
</dbReference>
<dbReference type="Pfam" id="PF01472">
    <property type="entry name" value="PUA"/>
    <property type="match status" value="1"/>
</dbReference>
<dbReference type="SMART" id="SM00359">
    <property type="entry name" value="PUA"/>
    <property type="match status" value="1"/>
</dbReference>
<dbReference type="CDD" id="cd04242">
    <property type="entry name" value="AAK_G5K_ProB"/>
    <property type="match status" value="1"/>
</dbReference>
<evidence type="ECO:0000256" key="3">
    <source>
        <dbReference type="ARBA" id="ARBA00022650"/>
    </source>
</evidence>
<comment type="caution">
    <text evidence="11">The sequence shown here is derived from an EMBL/GenBank/DDBJ whole genome shotgun (WGS) entry which is preliminary data.</text>
</comment>
<dbReference type="UniPathway" id="UPA00098">
    <property type="reaction ID" value="UER00359"/>
</dbReference>
<evidence type="ECO:0000256" key="2">
    <source>
        <dbReference type="ARBA" id="ARBA00022605"/>
    </source>
</evidence>
<dbReference type="FunFam" id="3.40.1160.10:FF:000006">
    <property type="entry name" value="Glutamate 5-kinase"/>
    <property type="match status" value="1"/>
</dbReference>
<dbReference type="PRINTS" id="PR00474">
    <property type="entry name" value="GLU5KINASE"/>
</dbReference>
<keyword evidence="7 8" id="KW-0067">ATP-binding</keyword>
<dbReference type="GeneID" id="78295131"/>
<dbReference type="SUPFAM" id="SSF88697">
    <property type="entry name" value="PUA domain-like"/>
    <property type="match status" value="1"/>
</dbReference>
<keyword evidence="12" id="KW-1185">Reference proteome</keyword>
<dbReference type="PROSITE" id="PS00902">
    <property type="entry name" value="GLUTAMATE_5_KINASE"/>
    <property type="match status" value="1"/>
</dbReference>
<dbReference type="PANTHER" id="PTHR43654">
    <property type="entry name" value="GLUTAMATE 5-KINASE"/>
    <property type="match status" value="1"/>
</dbReference>
<dbReference type="InterPro" id="IPR015947">
    <property type="entry name" value="PUA-like_sf"/>
</dbReference>
<evidence type="ECO:0000256" key="1">
    <source>
        <dbReference type="ARBA" id="ARBA00022490"/>
    </source>
</evidence>
<dbReference type="OrthoDB" id="9804434at2"/>
<dbReference type="InterPro" id="IPR036974">
    <property type="entry name" value="PUA_sf"/>
</dbReference>
<dbReference type="InterPro" id="IPR036393">
    <property type="entry name" value="AceGlu_kinase-like_sf"/>
</dbReference>
<sequence>MEHNNLAIRREVVKQARQVIVKAGTRLLTSQEAIAELVEGIDALRRHGSRVLLVSSGAVGMGMRILGLKKRPKELAQVQALAAIGQSRLMSIYDEECGKRNFKTAQLLLTADDLRSRKRYLNVMNCINALWENGVLPIVNENDPVSVDELKFGDNDTLAGMLASLTDSQLTIILTTEQGLRERVDGVLGDRISVVESLDETVKAMAGDTDNSEFSIGGMSSKLRAAEIVTAAGEYLWIADGRVKGILNSIMNGEDVGTVFLPRRHRLTGRKRWITFFSRISGVLLVDAGAARAVKEQGKSLLPSGVKFVSGVFKRGDAVEISGPDGVPFARGLVNFEASDCLKICGRHSDEIHAILGPNVDDELIHRDNLTLL</sequence>
<comment type="caution">
    <text evidence="8">Lacks conserved residue(s) required for the propagation of feature annotation.</text>
</comment>
<dbReference type="EMBL" id="JABAEW010000018">
    <property type="protein sequence ID" value="NMD87090.1"/>
    <property type="molecule type" value="Genomic_DNA"/>
</dbReference>
<dbReference type="RefSeq" id="WP_116883817.1">
    <property type="nucleotide sequence ID" value="NZ_CABMMC010000123.1"/>
</dbReference>
<dbReference type="InterPro" id="IPR011529">
    <property type="entry name" value="Glu_5kinase"/>
</dbReference>
<dbReference type="CDD" id="cd21157">
    <property type="entry name" value="PUA_G5K"/>
    <property type="match status" value="1"/>
</dbReference>
<protein>
    <recommendedName>
        <fullName evidence="8">Glutamate 5-kinase</fullName>
        <ecNumber evidence="8">2.7.2.11</ecNumber>
    </recommendedName>
    <alternativeName>
        <fullName evidence="8">Gamma-glutamyl kinase</fullName>
        <shortName evidence="8">GK</shortName>
    </alternativeName>
</protein>
<keyword evidence="4 8" id="KW-0808">Transferase</keyword>
<feature type="domain" description="PUA" evidence="9">
    <location>
        <begin position="282"/>
        <end position="365"/>
    </location>
</feature>
<keyword evidence="3 8" id="KW-0641">Proline biosynthesis</keyword>
<evidence type="ECO:0000256" key="4">
    <source>
        <dbReference type="ARBA" id="ARBA00022679"/>
    </source>
</evidence>
<dbReference type="PANTHER" id="PTHR43654:SF1">
    <property type="entry name" value="ISOPENTENYL PHOSPHATE KINASE"/>
    <property type="match status" value="1"/>
</dbReference>
<comment type="similarity">
    <text evidence="8">Belongs to the glutamate 5-kinase family.</text>
</comment>
<organism evidence="11 12">
    <name type="scientific">Victivallis vadensis</name>
    <dbReference type="NCBI Taxonomy" id="172901"/>
    <lineage>
        <taxon>Bacteria</taxon>
        <taxon>Pseudomonadati</taxon>
        <taxon>Lentisphaerota</taxon>
        <taxon>Lentisphaeria</taxon>
        <taxon>Victivallales</taxon>
        <taxon>Victivallaceae</taxon>
        <taxon>Victivallis</taxon>
    </lineage>
</organism>
<dbReference type="Proteomes" id="UP000576225">
    <property type="component" value="Unassembled WGS sequence"/>
</dbReference>
<dbReference type="InterPro" id="IPR002478">
    <property type="entry name" value="PUA"/>
</dbReference>
<gene>
    <name evidence="8 10" type="primary">proB</name>
    <name evidence="11" type="ORF">C8D82_11183</name>
    <name evidence="10" type="ORF">HF882_10895</name>
</gene>
<keyword evidence="2 8" id="KW-0028">Amino-acid biosynthesis</keyword>
<evidence type="ECO:0000313" key="12">
    <source>
        <dbReference type="Proteomes" id="UP000245959"/>
    </source>
</evidence>
<comment type="catalytic activity">
    <reaction evidence="8">
        <text>L-glutamate + ATP = L-glutamyl 5-phosphate + ADP</text>
        <dbReference type="Rhea" id="RHEA:14877"/>
        <dbReference type="ChEBI" id="CHEBI:29985"/>
        <dbReference type="ChEBI" id="CHEBI:30616"/>
        <dbReference type="ChEBI" id="CHEBI:58274"/>
        <dbReference type="ChEBI" id="CHEBI:456216"/>
        <dbReference type="EC" id="2.7.2.11"/>
    </reaction>
</comment>
<dbReference type="GO" id="GO:0004349">
    <property type="term" value="F:glutamate 5-kinase activity"/>
    <property type="evidence" value="ECO:0007669"/>
    <property type="project" value="UniProtKB-UniRule"/>
</dbReference>
<feature type="binding site" evidence="8">
    <location>
        <position position="143"/>
    </location>
    <ligand>
        <name>substrate</name>
    </ligand>
</feature>
<dbReference type="Gene3D" id="2.30.130.10">
    <property type="entry name" value="PUA domain"/>
    <property type="match status" value="1"/>
</dbReference>
<comment type="function">
    <text evidence="8">Catalyzes the transfer of a phosphate group to glutamate to form L-glutamate 5-phosphate.</text>
</comment>
<evidence type="ECO:0000313" key="11">
    <source>
        <dbReference type="EMBL" id="PVY42626.1"/>
    </source>
</evidence>
<dbReference type="PIRSF" id="PIRSF000729">
    <property type="entry name" value="GK"/>
    <property type="match status" value="1"/>
</dbReference>
<dbReference type="InterPro" id="IPR041739">
    <property type="entry name" value="G5K_ProB"/>
</dbReference>
<dbReference type="EC" id="2.7.2.11" evidence="8"/>
<proteinExistence type="inferred from homology"/>
<dbReference type="Proteomes" id="UP000245959">
    <property type="component" value="Unassembled WGS sequence"/>
</dbReference>
<accession>A0A2U1B1R3</accession>
<dbReference type="NCBIfam" id="TIGR01027">
    <property type="entry name" value="proB"/>
    <property type="match status" value="1"/>
</dbReference>
<keyword evidence="1 8" id="KW-0963">Cytoplasm</keyword>
<feature type="binding site" evidence="8">
    <location>
        <position position="22"/>
    </location>
    <ligand>
        <name>ATP</name>
        <dbReference type="ChEBI" id="CHEBI:30616"/>
    </ligand>
</feature>
<reference evidence="11 12" key="1">
    <citation type="submission" date="2018-04" db="EMBL/GenBank/DDBJ databases">
        <title>Genomic Encyclopedia of Type Strains, Phase IV (KMG-IV): sequencing the most valuable type-strain genomes for metagenomic binning, comparative biology and taxonomic classification.</title>
        <authorList>
            <person name="Goeker M."/>
        </authorList>
    </citation>
    <scope>NUCLEOTIDE SEQUENCE [LARGE SCALE GENOMIC DNA]</scope>
    <source>
        <strain evidence="11 12">DSM 14823</strain>
    </source>
</reference>
<dbReference type="AlphaFoldDB" id="A0A2U1B1R3"/>
<dbReference type="Gene3D" id="3.40.1160.10">
    <property type="entry name" value="Acetylglutamate kinase-like"/>
    <property type="match status" value="1"/>
</dbReference>
<dbReference type="InterPro" id="IPR019797">
    <property type="entry name" value="Glutamate_5-kinase_CS"/>
</dbReference>
<comment type="pathway">
    <text evidence="8">Amino-acid biosynthesis; L-proline biosynthesis; L-glutamate 5-semialdehyde from L-glutamate: step 1/2.</text>
</comment>
<feature type="binding site" evidence="8">
    <location>
        <position position="155"/>
    </location>
    <ligand>
        <name>substrate</name>
    </ligand>
</feature>
<keyword evidence="6 8" id="KW-0418">Kinase</keyword>
<dbReference type="GO" id="GO:0055129">
    <property type="term" value="P:L-proline biosynthetic process"/>
    <property type="evidence" value="ECO:0007669"/>
    <property type="project" value="UniProtKB-UniRule"/>
</dbReference>
<dbReference type="SUPFAM" id="SSF53633">
    <property type="entry name" value="Carbamate kinase-like"/>
    <property type="match status" value="1"/>
</dbReference>
<keyword evidence="5 8" id="KW-0547">Nucleotide-binding</keyword>
<evidence type="ECO:0000259" key="9">
    <source>
        <dbReference type="SMART" id="SM00359"/>
    </source>
</evidence>
<dbReference type="GO" id="GO:0005829">
    <property type="term" value="C:cytosol"/>
    <property type="evidence" value="ECO:0007669"/>
    <property type="project" value="TreeGrafter"/>
</dbReference>
<dbReference type="InterPro" id="IPR005715">
    <property type="entry name" value="Glu_5kinase/COase_Synthase"/>
</dbReference>
<feature type="binding site" evidence="8">
    <location>
        <position position="56"/>
    </location>
    <ligand>
        <name>substrate</name>
    </ligand>
</feature>
<comment type="subcellular location">
    <subcellularLocation>
        <location evidence="8">Cytoplasm</location>
    </subcellularLocation>
</comment>
<evidence type="ECO:0000256" key="8">
    <source>
        <dbReference type="HAMAP-Rule" id="MF_00456"/>
    </source>
</evidence>
<dbReference type="EMBL" id="QEKH01000011">
    <property type="protein sequence ID" value="PVY42626.1"/>
    <property type="molecule type" value="Genomic_DNA"/>
</dbReference>
<dbReference type="HAMAP" id="MF_00456">
    <property type="entry name" value="ProB"/>
    <property type="match status" value="1"/>
</dbReference>
<name>A0A2U1B1R3_9BACT</name>
<reference evidence="10 13" key="2">
    <citation type="submission" date="2020-04" db="EMBL/GenBank/DDBJ databases">
        <authorList>
            <person name="Hitch T.C.A."/>
            <person name="Wylensek D."/>
            <person name="Clavel T."/>
        </authorList>
    </citation>
    <scope>NUCLEOTIDE SEQUENCE [LARGE SCALE GENOMIC DNA]</scope>
    <source>
        <strain evidence="10 13">COR2-253-APC-1A</strain>
    </source>
</reference>
<dbReference type="GO" id="GO:0005524">
    <property type="term" value="F:ATP binding"/>
    <property type="evidence" value="ECO:0007669"/>
    <property type="project" value="UniProtKB-KW"/>
</dbReference>
<evidence type="ECO:0000256" key="6">
    <source>
        <dbReference type="ARBA" id="ARBA00022777"/>
    </source>
</evidence>
<dbReference type="PROSITE" id="PS50890">
    <property type="entry name" value="PUA"/>
    <property type="match status" value="1"/>
</dbReference>
<evidence type="ECO:0000256" key="7">
    <source>
        <dbReference type="ARBA" id="ARBA00022840"/>
    </source>
</evidence>
<dbReference type="InterPro" id="IPR001057">
    <property type="entry name" value="Glu/AcGlu_kinase"/>
</dbReference>